<dbReference type="InterPro" id="IPR011434">
    <property type="entry name" value="Ltp-like_HTH"/>
</dbReference>
<keyword evidence="4" id="KW-1185">Reference proteome</keyword>
<evidence type="ECO:0000313" key="4">
    <source>
        <dbReference type="Proteomes" id="UP001595884"/>
    </source>
</evidence>
<feature type="transmembrane region" description="Helical" evidence="1">
    <location>
        <begin position="114"/>
        <end position="135"/>
    </location>
</feature>
<gene>
    <name evidence="3" type="ORF">ACFO7V_00530</name>
</gene>
<proteinExistence type="predicted"/>
<accession>A0ABV9MH17</accession>
<dbReference type="Gene3D" id="1.10.10.10">
    <property type="entry name" value="Winged helix-like DNA-binding domain superfamily/Winged helix DNA-binding domain"/>
    <property type="match status" value="4"/>
</dbReference>
<keyword evidence="1" id="KW-1133">Transmembrane helix</keyword>
<dbReference type="RefSeq" id="WP_382411611.1">
    <property type="nucleotide sequence ID" value="NZ_JBHSHE010000003.1"/>
</dbReference>
<dbReference type="InterPro" id="IPR036388">
    <property type="entry name" value="WH-like_DNA-bd_sf"/>
</dbReference>
<evidence type="ECO:0000259" key="2">
    <source>
        <dbReference type="Pfam" id="PF07553"/>
    </source>
</evidence>
<evidence type="ECO:0000256" key="1">
    <source>
        <dbReference type="SAM" id="Phobius"/>
    </source>
</evidence>
<organism evidence="3 4">
    <name type="scientific">Glutamicibacter bergerei</name>
    <dbReference type="NCBI Taxonomy" id="256702"/>
    <lineage>
        <taxon>Bacteria</taxon>
        <taxon>Bacillati</taxon>
        <taxon>Actinomycetota</taxon>
        <taxon>Actinomycetes</taxon>
        <taxon>Micrococcales</taxon>
        <taxon>Micrococcaceae</taxon>
        <taxon>Glutamicibacter</taxon>
    </lineage>
</organism>
<keyword evidence="3" id="KW-0449">Lipoprotein</keyword>
<name>A0ABV9MH17_9MICC</name>
<dbReference type="Pfam" id="PF07553">
    <property type="entry name" value="Lipoprotein_Ltp"/>
    <property type="match status" value="3"/>
</dbReference>
<dbReference type="EMBL" id="JBHSHE010000003">
    <property type="protein sequence ID" value="MFC4714634.1"/>
    <property type="molecule type" value="Genomic_DNA"/>
</dbReference>
<feature type="domain" description="Putative host cell surface-exposed lipoprotein Ltp-like HTH region" evidence="2">
    <location>
        <begin position="258"/>
        <end position="302"/>
    </location>
</feature>
<keyword evidence="1" id="KW-0812">Transmembrane</keyword>
<feature type="domain" description="Putative host cell surface-exposed lipoprotein Ltp-like HTH region" evidence="2">
    <location>
        <begin position="166"/>
        <end position="208"/>
    </location>
</feature>
<reference evidence="4" key="1">
    <citation type="journal article" date="2019" name="Int. J. Syst. Evol. Microbiol.">
        <title>The Global Catalogue of Microorganisms (GCM) 10K type strain sequencing project: providing services to taxonomists for standard genome sequencing and annotation.</title>
        <authorList>
            <consortium name="The Broad Institute Genomics Platform"/>
            <consortium name="The Broad Institute Genome Sequencing Center for Infectious Disease"/>
            <person name="Wu L."/>
            <person name="Ma J."/>
        </authorList>
    </citation>
    <scope>NUCLEOTIDE SEQUENCE [LARGE SCALE GENOMIC DNA]</scope>
    <source>
        <strain evidence="4">CGMCC 1.12849</strain>
    </source>
</reference>
<evidence type="ECO:0000313" key="3">
    <source>
        <dbReference type="EMBL" id="MFC4714634.1"/>
    </source>
</evidence>
<feature type="domain" description="Putative host cell surface-exposed lipoprotein Ltp-like HTH region" evidence="2">
    <location>
        <begin position="211"/>
        <end position="255"/>
    </location>
</feature>
<sequence length="351" mass="38237">MSVRFNPPPQWQIYLPTDFQPATDWEPQSSWDRPTTDWPLWIDSSTGLPSDSPVEYKNNPALCVFVDTQTSVTTSSKTGAAVESSFSNVPGNVAKASHPQGFKKPAFVRPRNRILLILALAVIAAGAVLLGTLIFGEQGPRTTAHDAGTSGQTSAEPEVQASLLGNENALFAAENYLSFGSFSQKALQKQLEIDGYTVDEASSALSHVTADWNKQAINSANEMLKYGSYSRNGLTKQLEANGFTNEQSTQALDHVTADWNKQAINSANEMLKYGSYSRNGLTKQLEANGFTNEQSTQALDHVTADWNEQAKAFAKDALEHSTYSRQGLLDHLVVNGFSRQQAEHGVSEVGF</sequence>
<dbReference type="Proteomes" id="UP001595884">
    <property type="component" value="Unassembled WGS sequence"/>
</dbReference>
<comment type="caution">
    <text evidence="3">The sequence shown here is derived from an EMBL/GenBank/DDBJ whole genome shotgun (WGS) entry which is preliminary data.</text>
</comment>
<protein>
    <submittedName>
        <fullName evidence="3">Ltp family lipoprotein</fullName>
    </submittedName>
</protein>
<keyword evidence="1" id="KW-0472">Membrane</keyword>